<dbReference type="Proteomes" id="UP000015104">
    <property type="component" value="Unassembled WGS sequence"/>
</dbReference>
<dbReference type="KEGG" id="tut:107372297"/>
<dbReference type="OMA" id="EERTRMH"/>
<sequence>MQEGAQSAQANTKSTPEDQEWEQFKAKYNKSYASKEEENYRRSIFEKTAKDIKAHNEAFERGENTWTQGIYEWADLTSEEFKATRCGLRSSPKK</sequence>
<gene>
    <name evidence="3" type="primary">107372297</name>
</gene>
<feature type="domain" description="Cathepsin propeptide inhibitor" evidence="2">
    <location>
        <begin position="21"/>
        <end position="81"/>
    </location>
</feature>
<name>T1JZD8_TETUR</name>
<dbReference type="EMBL" id="CAEY01001120">
    <property type="status" value="NOT_ANNOTATED_CDS"/>
    <property type="molecule type" value="Genomic_DNA"/>
</dbReference>
<dbReference type="InterPro" id="IPR013201">
    <property type="entry name" value="Prot_inhib_I29"/>
</dbReference>
<dbReference type="SUPFAM" id="SSF54001">
    <property type="entry name" value="Cysteine proteinases"/>
    <property type="match status" value="1"/>
</dbReference>
<accession>T1JZD8</accession>
<dbReference type="EnsemblMetazoa" id="tetur03g03600.1">
    <property type="protein sequence ID" value="tetur03g03600.1"/>
    <property type="gene ID" value="tetur03g03600"/>
</dbReference>
<dbReference type="Gene3D" id="1.10.287.2250">
    <property type="match status" value="1"/>
</dbReference>
<protein>
    <recommendedName>
        <fullName evidence="2">Cathepsin propeptide inhibitor domain-containing protein</fullName>
    </recommendedName>
</protein>
<proteinExistence type="predicted"/>
<evidence type="ECO:0000313" key="4">
    <source>
        <dbReference type="Proteomes" id="UP000015104"/>
    </source>
</evidence>
<evidence type="ECO:0000259" key="2">
    <source>
        <dbReference type="SMART" id="SM00848"/>
    </source>
</evidence>
<dbReference type="Pfam" id="PF08246">
    <property type="entry name" value="Inhibitor_I29"/>
    <property type="match status" value="1"/>
</dbReference>
<evidence type="ECO:0000256" key="1">
    <source>
        <dbReference type="SAM" id="MobiDB-lite"/>
    </source>
</evidence>
<dbReference type="SMART" id="SM00848">
    <property type="entry name" value="Inhibitor_I29"/>
    <property type="match status" value="1"/>
</dbReference>
<feature type="region of interest" description="Disordered" evidence="1">
    <location>
        <begin position="1"/>
        <end position="22"/>
    </location>
</feature>
<dbReference type="InterPro" id="IPR038765">
    <property type="entry name" value="Papain-like_cys_pep_sf"/>
</dbReference>
<reference evidence="4" key="1">
    <citation type="submission" date="2011-08" db="EMBL/GenBank/DDBJ databases">
        <authorList>
            <person name="Rombauts S."/>
        </authorList>
    </citation>
    <scope>NUCLEOTIDE SEQUENCE</scope>
    <source>
        <strain evidence="4">London</strain>
    </source>
</reference>
<dbReference type="HOGENOM" id="CLU_181005_0_0_1"/>
<reference evidence="3" key="2">
    <citation type="submission" date="2015-06" db="UniProtKB">
        <authorList>
            <consortium name="EnsemblMetazoa"/>
        </authorList>
    </citation>
    <scope>IDENTIFICATION</scope>
</reference>
<keyword evidence="4" id="KW-1185">Reference proteome</keyword>
<feature type="compositionally biased region" description="Polar residues" evidence="1">
    <location>
        <begin position="1"/>
        <end position="14"/>
    </location>
</feature>
<dbReference type="AlphaFoldDB" id="T1JZD8"/>
<evidence type="ECO:0000313" key="3">
    <source>
        <dbReference type="EnsemblMetazoa" id="tetur03g03600.1"/>
    </source>
</evidence>
<organism evidence="3 4">
    <name type="scientific">Tetranychus urticae</name>
    <name type="common">Two-spotted spider mite</name>
    <dbReference type="NCBI Taxonomy" id="32264"/>
    <lineage>
        <taxon>Eukaryota</taxon>
        <taxon>Metazoa</taxon>
        <taxon>Ecdysozoa</taxon>
        <taxon>Arthropoda</taxon>
        <taxon>Chelicerata</taxon>
        <taxon>Arachnida</taxon>
        <taxon>Acari</taxon>
        <taxon>Acariformes</taxon>
        <taxon>Trombidiformes</taxon>
        <taxon>Prostigmata</taxon>
        <taxon>Eleutherengona</taxon>
        <taxon>Raphignathae</taxon>
        <taxon>Tetranychoidea</taxon>
        <taxon>Tetranychidae</taxon>
        <taxon>Tetranychus</taxon>
    </lineage>
</organism>
<dbReference type="OrthoDB" id="5855924at2759"/>
<dbReference type="eggNOG" id="KOG1543">
    <property type="taxonomic scope" value="Eukaryota"/>
</dbReference>